<dbReference type="Proteomes" id="UP000008633">
    <property type="component" value="Chromosome"/>
</dbReference>
<dbReference type="KEGG" id="nsa:Nitsa_0344"/>
<evidence type="ECO:0000313" key="1">
    <source>
        <dbReference type="EMBL" id="ADV45615.1"/>
    </source>
</evidence>
<protein>
    <submittedName>
        <fullName evidence="1">Uncharacterized protein</fullName>
    </submittedName>
</protein>
<dbReference type="STRING" id="749222.Nitsa_0344"/>
<reference evidence="2" key="2">
    <citation type="submission" date="2011-01" db="EMBL/GenBank/DDBJ databases">
        <title>The complete genome of Nitratifractor salsuginis DSM 16511.</title>
        <authorList>
            <consortium name="US DOE Joint Genome Institute (JGI-PGF)"/>
            <person name="Lucas S."/>
            <person name="Copeland A."/>
            <person name="Lapidus A."/>
            <person name="Bruce D."/>
            <person name="Goodwin L."/>
            <person name="Pitluck S."/>
            <person name="Kyrpides N."/>
            <person name="Mavromatis K."/>
            <person name="Ivanova N."/>
            <person name="Mikhailova N."/>
            <person name="Zeytun A."/>
            <person name="Detter J.C."/>
            <person name="Tapia R."/>
            <person name="Han C."/>
            <person name="Land M."/>
            <person name="Hauser L."/>
            <person name="Markowitz V."/>
            <person name="Cheng J.-F."/>
            <person name="Hugenholtz P."/>
            <person name="Woyke T."/>
            <person name="Wu D."/>
            <person name="Tindall B."/>
            <person name="Schuetze A."/>
            <person name="Brambilla E."/>
            <person name="Klenk H.-P."/>
            <person name="Eisen J.A."/>
        </authorList>
    </citation>
    <scope>NUCLEOTIDE SEQUENCE [LARGE SCALE GENOMIC DNA]</scope>
    <source>
        <strain evidence="2">DSM 16511 / JCM 12458 / E9I37-1</strain>
    </source>
</reference>
<evidence type="ECO:0000313" key="2">
    <source>
        <dbReference type="Proteomes" id="UP000008633"/>
    </source>
</evidence>
<dbReference type="HOGENOM" id="CLU_1487564_0_0_7"/>
<sequence length="181" mass="21932">MIYLILIFTVVIFALIYDRLKYTSVRDWMSEIEKHFAEICKKDISYIPEEYNLLSKKQKHFLDNLSKYLNCEKLPYLLDKKIYNIFCLSIKNINITLNKFLFRHNNHYCSHAVYDLLYFIDRQYQKYIEINKDINLHALNTKLFGKEKIDDEELLHTILDMTLKDFVIRFSVLCNYDTNQT</sequence>
<dbReference type="AlphaFoldDB" id="E6WZV7"/>
<organism evidence="1 2">
    <name type="scientific">Nitratifractor salsuginis (strain DSM 16511 / JCM 12458 / E9I37-1)</name>
    <dbReference type="NCBI Taxonomy" id="749222"/>
    <lineage>
        <taxon>Bacteria</taxon>
        <taxon>Pseudomonadati</taxon>
        <taxon>Campylobacterota</taxon>
        <taxon>Epsilonproteobacteria</taxon>
        <taxon>Campylobacterales</taxon>
        <taxon>Sulfurovaceae</taxon>
        <taxon>Nitratifractor</taxon>
    </lineage>
</organism>
<accession>E6WZV7</accession>
<dbReference type="EMBL" id="CP002452">
    <property type="protein sequence ID" value="ADV45615.1"/>
    <property type="molecule type" value="Genomic_DNA"/>
</dbReference>
<name>E6WZV7_NITSE</name>
<proteinExistence type="predicted"/>
<gene>
    <name evidence="1" type="ordered locus">Nitsa_0344</name>
</gene>
<reference evidence="1 2" key="1">
    <citation type="journal article" date="2011" name="Stand. Genomic Sci.">
        <title>Complete genome sequence of Nitratifractor salsuginis type strain (E9I37-1).</title>
        <authorList>
            <person name="Anderson I."/>
            <person name="Sikorski J."/>
            <person name="Zeytun A."/>
            <person name="Nolan M."/>
            <person name="Lapidus A."/>
            <person name="Lucas S."/>
            <person name="Hammon N."/>
            <person name="Deshpande S."/>
            <person name="Cheng J.F."/>
            <person name="Tapia R."/>
            <person name="Han C."/>
            <person name="Goodwin L."/>
            <person name="Pitluck S."/>
            <person name="Liolios K."/>
            <person name="Pagani I."/>
            <person name="Ivanova N."/>
            <person name="Huntemann M."/>
            <person name="Mavromatis K."/>
            <person name="Ovchinikova G."/>
            <person name="Pati A."/>
            <person name="Chen A."/>
            <person name="Palaniappan K."/>
            <person name="Land M."/>
            <person name="Hauser L."/>
            <person name="Brambilla E.M."/>
            <person name="Ngatchou-Djao O.D."/>
            <person name="Rohde M."/>
            <person name="Tindall B.J."/>
            <person name="Goker M."/>
            <person name="Detter J.C."/>
            <person name="Woyke T."/>
            <person name="Bristow J."/>
            <person name="Eisen J.A."/>
            <person name="Markowitz V."/>
            <person name="Hugenholtz P."/>
            <person name="Klenk H.P."/>
            <person name="Kyrpides N.C."/>
        </authorList>
    </citation>
    <scope>NUCLEOTIDE SEQUENCE [LARGE SCALE GENOMIC DNA]</scope>
    <source>
        <strain evidence="2">DSM 16511 / JCM 12458 / E9I37-1</strain>
    </source>
</reference>
<keyword evidence="2" id="KW-1185">Reference proteome</keyword>